<accession>A0A0E9MXG8</accession>
<evidence type="ECO:0008006" key="4">
    <source>
        <dbReference type="Google" id="ProtNLM"/>
    </source>
</evidence>
<feature type="signal peptide" evidence="1">
    <location>
        <begin position="1"/>
        <end position="21"/>
    </location>
</feature>
<gene>
    <name evidence="2" type="ORF">FPE01S_01_13220</name>
</gene>
<keyword evidence="3" id="KW-1185">Reference proteome</keyword>
<reference evidence="2 3" key="1">
    <citation type="submission" date="2015-04" db="EMBL/GenBank/DDBJ databases">
        <title>Whole genome shotgun sequence of Flavihumibacter petaseus NBRC 106054.</title>
        <authorList>
            <person name="Miyazawa S."/>
            <person name="Hosoyama A."/>
            <person name="Hashimoto M."/>
            <person name="Noguchi M."/>
            <person name="Tsuchikane K."/>
            <person name="Ohji S."/>
            <person name="Yamazoe A."/>
            <person name="Ichikawa N."/>
            <person name="Kimura A."/>
            <person name="Fujita N."/>
        </authorList>
    </citation>
    <scope>NUCLEOTIDE SEQUENCE [LARGE SCALE GENOMIC DNA]</scope>
    <source>
        <strain evidence="2 3">NBRC 106054</strain>
    </source>
</reference>
<dbReference type="STRING" id="1220578.FPE01S_01_13220"/>
<feature type="chain" id="PRO_5002429891" description="DUF4412 domain-containing protein" evidence="1">
    <location>
        <begin position="22"/>
        <end position="202"/>
    </location>
</feature>
<evidence type="ECO:0000256" key="1">
    <source>
        <dbReference type="SAM" id="SignalP"/>
    </source>
</evidence>
<dbReference type="OrthoDB" id="1427164at2"/>
<organism evidence="2 3">
    <name type="scientific">Flavihumibacter petaseus NBRC 106054</name>
    <dbReference type="NCBI Taxonomy" id="1220578"/>
    <lineage>
        <taxon>Bacteria</taxon>
        <taxon>Pseudomonadati</taxon>
        <taxon>Bacteroidota</taxon>
        <taxon>Chitinophagia</taxon>
        <taxon>Chitinophagales</taxon>
        <taxon>Chitinophagaceae</taxon>
        <taxon>Flavihumibacter</taxon>
    </lineage>
</organism>
<name>A0A0E9MXG8_9BACT</name>
<sequence length="202" mass="22643">MKRSRLFPLLFAFALPLTSFGQDTIVLKNNLTVLAKVMEVEDLKIRYKKFDNLDGPLYSIDKNEILGIRYSNGTSDIFNAALSDKKATLTKEECIKLIKTPKVNVFVSGQDTASIIHATRALEYGTNWNLVKEKSSAQVVVRFAFVSIGLGDKKGKAQFLDPNTDELIFETGVVNTAMSWDINTKRGVIDKIVRKEIKPLLK</sequence>
<evidence type="ECO:0000313" key="2">
    <source>
        <dbReference type="EMBL" id="GAO42309.1"/>
    </source>
</evidence>
<comment type="caution">
    <text evidence="2">The sequence shown here is derived from an EMBL/GenBank/DDBJ whole genome shotgun (WGS) entry which is preliminary data.</text>
</comment>
<keyword evidence="1" id="KW-0732">Signal</keyword>
<dbReference type="Proteomes" id="UP000033121">
    <property type="component" value="Unassembled WGS sequence"/>
</dbReference>
<evidence type="ECO:0000313" key="3">
    <source>
        <dbReference type="Proteomes" id="UP000033121"/>
    </source>
</evidence>
<dbReference type="EMBL" id="BBWV01000001">
    <property type="protein sequence ID" value="GAO42309.1"/>
    <property type="molecule type" value="Genomic_DNA"/>
</dbReference>
<dbReference type="AlphaFoldDB" id="A0A0E9MXG8"/>
<protein>
    <recommendedName>
        <fullName evidence="4">DUF4412 domain-containing protein</fullName>
    </recommendedName>
</protein>
<proteinExistence type="predicted"/>
<dbReference type="RefSeq" id="WP_046368021.1">
    <property type="nucleotide sequence ID" value="NZ_BBWV01000001.1"/>
</dbReference>